<dbReference type="PANTHER" id="PTHR43652">
    <property type="entry name" value="BASIC AMINO ACID ANTIPORTER YFCC-RELATED"/>
    <property type="match status" value="1"/>
</dbReference>
<comment type="caution">
    <text evidence="7">The sequence shown here is derived from an EMBL/GenBank/DDBJ whole genome shotgun (WGS) entry which is preliminary data.</text>
</comment>
<evidence type="ECO:0000256" key="5">
    <source>
        <dbReference type="ARBA" id="ARBA00023136"/>
    </source>
</evidence>
<dbReference type="Pfam" id="PF03606">
    <property type="entry name" value="DcuC"/>
    <property type="match status" value="1"/>
</dbReference>
<comment type="subcellular location">
    <subcellularLocation>
        <location evidence="1">Cell membrane</location>
        <topology evidence="1">Multi-pass membrane protein</topology>
    </subcellularLocation>
</comment>
<feature type="transmembrane region" description="Helical" evidence="6">
    <location>
        <begin position="321"/>
        <end position="342"/>
    </location>
</feature>
<evidence type="ECO:0000313" key="8">
    <source>
        <dbReference type="Proteomes" id="UP000027665"/>
    </source>
</evidence>
<feature type="transmembrane region" description="Helical" evidence="6">
    <location>
        <begin position="266"/>
        <end position="285"/>
    </location>
</feature>
<protein>
    <submittedName>
        <fullName evidence="7">C4-dicarboxylate ABC transporter</fullName>
    </submittedName>
</protein>
<evidence type="ECO:0000256" key="6">
    <source>
        <dbReference type="SAM" id="Phobius"/>
    </source>
</evidence>
<dbReference type="GeneID" id="90983779"/>
<feature type="transmembrane region" description="Helical" evidence="6">
    <location>
        <begin position="207"/>
        <end position="226"/>
    </location>
</feature>
<feature type="transmembrane region" description="Helical" evidence="6">
    <location>
        <begin position="150"/>
        <end position="168"/>
    </location>
</feature>
<accession>A0A073IQU4</accession>
<organism evidence="7 8">
    <name type="scientific">Synergistes jonesii</name>
    <dbReference type="NCBI Taxonomy" id="2754"/>
    <lineage>
        <taxon>Bacteria</taxon>
        <taxon>Thermotogati</taxon>
        <taxon>Synergistota</taxon>
        <taxon>Synergistia</taxon>
        <taxon>Synergistales</taxon>
        <taxon>Synergistaceae</taxon>
        <taxon>Synergistes</taxon>
    </lineage>
</organism>
<dbReference type="InterPro" id="IPR051679">
    <property type="entry name" value="DASS-Related_Transporters"/>
</dbReference>
<dbReference type="AlphaFoldDB" id="A0A073IQU4"/>
<feature type="transmembrane region" description="Helical" evidence="6">
    <location>
        <begin position="70"/>
        <end position="100"/>
    </location>
</feature>
<dbReference type="InterPro" id="IPR018385">
    <property type="entry name" value="C4_dicarb_anaerob_car-like"/>
</dbReference>
<feature type="transmembrane region" description="Helical" evidence="6">
    <location>
        <begin position="448"/>
        <end position="471"/>
    </location>
</feature>
<dbReference type="RefSeq" id="WP_037976507.1">
    <property type="nucleotide sequence ID" value="NZ_JAWRIX010000031.1"/>
</dbReference>
<evidence type="ECO:0000256" key="4">
    <source>
        <dbReference type="ARBA" id="ARBA00022989"/>
    </source>
</evidence>
<keyword evidence="3 6" id="KW-0812">Transmembrane</keyword>
<evidence type="ECO:0000256" key="3">
    <source>
        <dbReference type="ARBA" id="ARBA00022692"/>
    </source>
</evidence>
<keyword evidence="8" id="KW-1185">Reference proteome</keyword>
<dbReference type="PATRIC" id="fig|2754.20.peg.2084"/>
<gene>
    <name evidence="7" type="ORF">EH55_05700</name>
</gene>
<name>A0A073IQU4_9BACT</name>
<keyword evidence="2" id="KW-1003">Cell membrane</keyword>
<dbReference type="PANTHER" id="PTHR43652:SF2">
    <property type="entry name" value="BASIC AMINO ACID ANTIPORTER YFCC-RELATED"/>
    <property type="match status" value="1"/>
</dbReference>
<feature type="transmembrane region" description="Helical" evidence="6">
    <location>
        <begin position="423"/>
        <end position="441"/>
    </location>
</feature>
<reference evidence="7 8" key="1">
    <citation type="submission" date="2014-04" db="EMBL/GenBank/DDBJ databases">
        <title>Draft Genome Sequence of Synergistes jonesii.</title>
        <authorList>
            <person name="Coil D.A."/>
            <person name="Eisen J.A."/>
            <person name="Holland-Moritz H.E."/>
        </authorList>
    </citation>
    <scope>NUCLEOTIDE SEQUENCE [LARGE SCALE GENOMIC DNA]</scope>
    <source>
        <strain evidence="7 8">78-1</strain>
    </source>
</reference>
<evidence type="ECO:0000256" key="1">
    <source>
        <dbReference type="ARBA" id="ARBA00004651"/>
    </source>
</evidence>
<dbReference type="EMBL" id="JMKI01000035">
    <property type="protein sequence ID" value="KEJ92119.1"/>
    <property type="molecule type" value="Genomic_DNA"/>
</dbReference>
<feature type="transmembrane region" description="Helical" evidence="6">
    <location>
        <begin position="291"/>
        <end position="309"/>
    </location>
</feature>
<keyword evidence="5 6" id="KW-0472">Membrane</keyword>
<evidence type="ECO:0000313" key="7">
    <source>
        <dbReference type="EMBL" id="KEJ92119.1"/>
    </source>
</evidence>
<feature type="transmembrane region" description="Helical" evidence="6">
    <location>
        <begin position="175"/>
        <end position="195"/>
    </location>
</feature>
<sequence length="474" mass="51523">MSVNSESVAKKIKELPHIFVILFCVIVLSAIATYIIPAGQYTRVMDEGIKRMVIDPTSFRYIPNTPVGPFAMFVAIELGLIEAANITFLIFAAFSCLYLMEKTGAVDASIALMVNKTKKNPKFSIGLIVVLMIILAVWGSTGTLSYEEIIAFAPIFVALSIALGYDAITGVAISVVPVGIGFASATVNPFTIGVAQTIAELPVFSGLGYRCAVLVVMTTFTIVYVMRYASMVKKDPSKSLVSGIDYSDFTIDDARMSTPFTFQRKLSMLTLFVGVCVMGYGLIFLKWYINQVAAIFMIVSVIVGIINRWSANRIANTLCEGLSKGVLAALIVGVARGILVVITQGNILDTIIHSCVGVLQHLSLHVSAIGMLVFQNLLNFLIPSGSGQAAVSMPIMTPIADLIHMNRQIAVLIFQFGDGFSNLLWPTSFMVIVCAMVRIPLSRYYRWIIPFYAICFLLQAAFILGAVAINYGPF</sequence>
<dbReference type="GO" id="GO:0005886">
    <property type="term" value="C:plasma membrane"/>
    <property type="evidence" value="ECO:0007669"/>
    <property type="project" value="UniProtKB-SubCell"/>
</dbReference>
<dbReference type="Proteomes" id="UP000027665">
    <property type="component" value="Unassembled WGS sequence"/>
</dbReference>
<feature type="transmembrane region" description="Helical" evidence="6">
    <location>
        <begin position="362"/>
        <end position="382"/>
    </location>
</feature>
<feature type="transmembrane region" description="Helical" evidence="6">
    <location>
        <begin position="121"/>
        <end position="138"/>
    </location>
</feature>
<keyword evidence="4 6" id="KW-1133">Transmembrane helix</keyword>
<evidence type="ECO:0000256" key="2">
    <source>
        <dbReference type="ARBA" id="ARBA00022475"/>
    </source>
</evidence>
<dbReference type="OrthoDB" id="2668at2"/>
<proteinExistence type="predicted"/>
<dbReference type="eggNOG" id="COG1288">
    <property type="taxonomic scope" value="Bacteria"/>
</dbReference>
<feature type="transmembrane region" description="Helical" evidence="6">
    <location>
        <begin position="15"/>
        <end position="36"/>
    </location>
</feature>